<keyword evidence="5" id="KW-0378">Hydrolase</keyword>
<evidence type="ECO:0000256" key="8">
    <source>
        <dbReference type="SAM" id="Phobius"/>
    </source>
</evidence>
<organism evidence="9 10">
    <name type="scientific">Candidatus Iainarchaeum sp</name>
    <dbReference type="NCBI Taxonomy" id="3101447"/>
    <lineage>
        <taxon>Archaea</taxon>
        <taxon>Candidatus Iainarchaeota</taxon>
        <taxon>Candidatus Iainarchaeia</taxon>
        <taxon>Candidatus Iainarchaeales</taxon>
        <taxon>Candidatus Iainarchaeaceae</taxon>
        <taxon>Candidatus Iainarchaeum</taxon>
    </lineage>
</organism>
<keyword evidence="4 8" id="KW-0812">Transmembrane</keyword>
<accession>A0A7J4IWG1</accession>
<evidence type="ECO:0000313" key="10">
    <source>
        <dbReference type="Proteomes" id="UP000565078"/>
    </source>
</evidence>
<comment type="caution">
    <text evidence="9">The sequence shown here is derived from an EMBL/GenBank/DDBJ whole genome shotgun (WGS) entry which is preliminary data.</text>
</comment>
<dbReference type="NCBIfam" id="TIGR04178">
    <property type="entry name" value="exo_archaeo"/>
    <property type="match status" value="1"/>
</dbReference>
<dbReference type="GO" id="GO:0008233">
    <property type="term" value="F:peptidase activity"/>
    <property type="evidence" value="ECO:0007669"/>
    <property type="project" value="UniProtKB-KW"/>
</dbReference>
<keyword evidence="7 8" id="KW-0472">Membrane</keyword>
<evidence type="ECO:0000256" key="7">
    <source>
        <dbReference type="ARBA" id="ARBA00023136"/>
    </source>
</evidence>
<feature type="transmembrane region" description="Helical" evidence="8">
    <location>
        <begin position="6"/>
        <end position="28"/>
    </location>
</feature>
<name>A0A7J4IWG1_9ARCH</name>
<dbReference type="Proteomes" id="UP000565078">
    <property type="component" value="Unassembled WGS sequence"/>
</dbReference>
<keyword evidence="6 8" id="KW-1133">Transmembrane helix</keyword>
<dbReference type="EMBL" id="DUGC01000061">
    <property type="protein sequence ID" value="HIH09812.1"/>
    <property type="molecule type" value="Genomic_DNA"/>
</dbReference>
<gene>
    <name evidence="9" type="ORF">HA254_04025</name>
</gene>
<evidence type="ECO:0000313" key="9">
    <source>
        <dbReference type="EMBL" id="HIH09812.1"/>
    </source>
</evidence>
<dbReference type="AlphaFoldDB" id="A0A7J4IWG1"/>
<feature type="transmembrane region" description="Helical" evidence="8">
    <location>
        <begin position="108"/>
        <end position="138"/>
    </location>
</feature>
<evidence type="ECO:0000256" key="5">
    <source>
        <dbReference type="ARBA" id="ARBA00022801"/>
    </source>
</evidence>
<reference evidence="10" key="1">
    <citation type="journal article" date="2020" name="bioRxiv">
        <title>A rank-normalized archaeal taxonomy based on genome phylogeny resolves widespread incomplete and uneven classifications.</title>
        <authorList>
            <person name="Rinke C."/>
            <person name="Chuvochina M."/>
            <person name="Mussig A.J."/>
            <person name="Chaumeil P.-A."/>
            <person name="Waite D.W."/>
            <person name="Whitman W.B."/>
            <person name="Parks D.H."/>
            <person name="Hugenholtz P."/>
        </authorList>
    </citation>
    <scope>NUCLEOTIDE SEQUENCE [LARGE SCALE GENOMIC DNA]</scope>
</reference>
<feature type="transmembrane region" description="Helical" evidence="8">
    <location>
        <begin position="75"/>
        <end position="96"/>
    </location>
</feature>
<proteinExistence type="predicted"/>
<keyword evidence="3" id="KW-0645">Protease</keyword>
<evidence type="ECO:0000256" key="2">
    <source>
        <dbReference type="ARBA" id="ARBA00022475"/>
    </source>
</evidence>
<dbReference type="GO" id="GO:0005886">
    <property type="term" value="C:plasma membrane"/>
    <property type="evidence" value="ECO:0007669"/>
    <property type="project" value="UniProtKB-SubCell"/>
</dbReference>
<evidence type="ECO:0000256" key="1">
    <source>
        <dbReference type="ARBA" id="ARBA00004651"/>
    </source>
</evidence>
<evidence type="ECO:0000256" key="6">
    <source>
        <dbReference type="ARBA" id="ARBA00022989"/>
    </source>
</evidence>
<comment type="subcellular location">
    <subcellularLocation>
        <location evidence="1">Cell membrane</location>
        <topology evidence="1">Multi-pass membrane protein</topology>
    </subcellularLocation>
</comment>
<dbReference type="InterPro" id="IPR026392">
    <property type="entry name" value="Exo/Archaeosortase_dom"/>
</dbReference>
<keyword evidence="2" id="KW-1003">Cell membrane</keyword>
<dbReference type="GO" id="GO:0006508">
    <property type="term" value="P:proteolysis"/>
    <property type="evidence" value="ECO:0007669"/>
    <property type="project" value="UniProtKB-KW"/>
</dbReference>
<evidence type="ECO:0000256" key="3">
    <source>
        <dbReference type="ARBA" id="ARBA00022670"/>
    </source>
</evidence>
<feature type="transmembrane region" description="Helical" evidence="8">
    <location>
        <begin position="144"/>
        <end position="162"/>
    </location>
</feature>
<sequence length="176" mass="18998">MGQNDAAFFAGKFLFGIAVLFIIFSYLLSLVPQVWFGMFYANAALAALQPFGISGTVENSDPVQLRLGQLNDPLGFGYLCTGILEMALVWAAVLATPSVGLRERIRGAAAAVGVIAAFNLLRIVATILILVSLGLGAASFSHDIFFRMFLFLTIAGYYYAWLRFAKGATISKTTRP</sequence>
<protein>
    <submittedName>
        <fullName evidence="9">Exosortase/archaeosortase family protein</fullName>
    </submittedName>
</protein>
<evidence type="ECO:0000256" key="4">
    <source>
        <dbReference type="ARBA" id="ARBA00022692"/>
    </source>
</evidence>